<evidence type="ECO:0000313" key="2">
    <source>
        <dbReference type="Proteomes" id="UP001589667"/>
    </source>
</evidence>
<proteinExistence type="predicted"/>
<name>A0ABV5SV02_9MICO</name>
<sequence>MTDSPDWAVLLDPGTGWLVPGCHPLEMEDIYAEFVAHTSEWDRRTTWMALEHLLKHSKELFPSGRLLIGGTFISRQVGPCEAPEVAVVPDEPSSMELWTDTEEARFQLCMSLHDVIVGSLGPDYFEVLHPFAGRIESFFVVPDDVDQVTTWMGTSTLLSGEDLPGHRGVVEVEW</sequence>
<dbReference type="EMBL" id="JBHMBL010000004">
    <property type="protein sequence ID" value="MFB9644125.1"/>
    <property type="molecule type" value="Genomic_DNA"/>
</dbReference>
<accession>A0ABV5SV02</accession>
<reference evidence="1 2" key="1">
    <citation type="submission" date="2024-09" db="EMBL/GenBank/DDBJ databases">
        <authorList>
            <person name="Sun Q."/>
            <person name="Mori K."/>
        </authorList>
    </citation>
    <scope>NUCLEOTIDE SEQUENCE [LARGE SCALE GENOMIC DNA]</scope>
    <source>
        <strain evidence="1 2">JCM 14321</strain>
    </source>
</reference>
<dbReference type="RefSeq" id="WP_157424287.1">
    <property type="nucleotide sequence ID" value="NZ_BAAANI010000005.1"/>
</dbReference>
<keyword evidence="2" id="KW-1185">Reference proteome</keyword>
<dbReference type="Proteomes" id="UP001589667">
    <property type="component" value="Unassembled WGS sequence"/>
</dbReference>
<organism evidence="1 2">
    <name type="scientific">Agromyces lapidis</name>
    <dbReference type="NCBI Taxonomy" id="279574"/>
    <lineage>
        <taxon>Bacteria</taxon>
        <taxon>Bacillati</taxon>
        <taxon>Actinomycetota</taxon>
        <taxon>Actinomycetes</taxon>
        <taxon>Micrococcales</taxon>
        <taxon>Microbacteriaceae</taxon>
        <taxon>Agromyces</taxon>
    </lineage>
</organism>
<comment type="caution">
    <text evidence="1">The sequence shown here is derived from an EMBL/GenBank/DDBJ whole genome shotgun (WGS) entry which is preliminary data.</text>
</comment>
<protein>
    <submittedName>
        <fullName evidence="1">DUF6932 family protein</fullName>
    </submittedName>
</protein>
<dbReference type="InterPro" id="IPR053860">
    <property type="entry name" value="DUF6932"/>
</dbReference>
<dbReference type="Pfam" id="PF22014">
    <property type="entry name" value="DUF6932"/>
    <property type="match status" value="1"/>
</dbReference>
<gene>
    <name evidence="1" type="ORF">ACFFQV_17680</name>
</gene>
<evidence type="ECO:0000313" key="1">
    <source>
        <dbReference type="EMBL" id="MFB9644125.1"/>
    </source>
</evidence>